<proteinExistence type="predicted"/>
<accession>A0A7R7VEY6</accession>
<reference evidence="1" key="1">
    <citation type="submission" date="2021-01" db="EMBL/GenBank/DDBJ databases">
        <authorList>
            <consortium name="Aspergillus chevalieri M1 genome sequencing consortium"/>
            <person name="Kazuki M."/>
            <person name="Futagami T."/>
        </authorList>
    </citation>
    <scope>NUCLEOTIDE SEQUENCE</scope>
    <source>
        <strain evidence="1">M1</strain>
    </source>
</reference>
<dbReference type="AlphaFoldDB" id="A0A7R7VEY6"/>
<evidence type="ECO:0000313" key="1">
    <source>
        <dbReference type="EMBL" id="BCR83581.1"/>
    </source>
</evidence>
<reference evidence="1" key="2">
    <citation type="submission" date="2021-02" db="EMBL/GenBank/DDBJ databases">
        <title>Aspergillus chevalieri M1 genome sequence.</title>
        <authorList>
            <person name="Kadooka C."/>
            <person name="Mori K."/>
            <person name="Futagami T."/>
        </authorList>
    </citation>
    <scope>NUCLEOTIDE SEQUENCE</scope>
    <source>
        <strain evidence="1">M1</strain>
    </source>
</reference>
<dbReference type="EMBL" id="AP024416">
    <property type="protein sequence ID" value="BCR83581.1"/>
    <property type="molecule type" value="Genomic_DNA"/>
</dbReference>
<dbReference type="GeneID" id="66977940"/>
<organism evidence="1 2">
    <name type="scientific">Aspergillus chevalieri</name>
    <name type="common">Eurotium chevalieri</name>
    <dbReference type="NCBI Taxonomy" id="182096"/>
    <lineage>
        <taxon>Eukaryota</taxon>
        <taxon>Fungi</taxon>
        <taxon>Dikarya</taxon>
        <taxon>Ascomycota</taxon>
        <taxon>Pezizomycotina</taxon>
        <taxon>Eurotiomycetes</taxon>
        <taxon>Eurotiomycetidae</taxon>
        <taxon>Eurotiales</taxon>
        <taxon>Aspergillaceae</taxon>
        <taxon>Aspergillus</taxon>
        <taxon>Aspergillus subgen. Aspergillus</taxon>
    </lineage>
</organism>
<dbReference type="Proteomes" id="UP000637239">
    <property type="component" value="Chromosome 1"/>
</dbReference>
<evidence type="ECO:0000313" key="2">
    <source>
        <dbReference type="Proteomes" id="UP000637239"/>
    </source>
</evidence>
<keyword evidence="2" id="KW-1185">Reference proteome</keyword>
<gene>
    <name evidence="1" type="ORF">ACHE_10983S</name>
</gene>
<dbReference type="KEGG" id="ache:ACHE_10983S"/>
<protein>
    <submittedName>
        <fullName evidence="1">Uncharacterized protein</fullName>
    </submittedName>
</protein>
<name>A0A7R7VEY6_ASPCH</name>
<sequence length="149" mass="17277">MEELGELCSTRAIDIQDGTLDKGDFLRQVAHFIILNKDHLPDNTRLSLLDAFGKRKRSSSTKPNRSRGTGARERIEEAREIDIMPSSQLLRFTARIEMTPADLWTVGLSVDLDWDKKILRHIYRGNRQNDRLAVLLFYQVYCPYRALEL</sequence>
<dbReference type="RefSeq" id="XP_043132103.1">
    <property type="nucleotide sequence ID" value="XM_043285330.1"/>
</dbReference>